<proteinExistence type="predicted"/>
<dbReference type="Pfam" id="PF00620">
    <property type="entry name" value="RhoGAP"/>
    <property type="match status" value="1"/>
</dbReference>
<dbReference type="GO" id="GO:0046872">
    <property type="term" value="F:metal ion binding"/>
    <property type="evidence" value="ECO:0007669"/>
    <property type="project" value="UniProtKB-KW"/>
</dbReference>
<dbReference type="PROSITE" id="PS00479">
    <property type="entry name" value="ZF_DAG_PE_1"/>
    <property type="match status" value="1"/>
</dbReference>
<dbReference type="GO" id="GO:0032154">
    <property type="term" value="C:cleavage furrow"/>
    <property type="evidence" value="ECO:0007669"/>
    <property type="project" value="TreeGrafter"/>
</dbReference>
<dbReference type="Gene3D" id="3.30.60.20">
    <property type="match status" value="1"/>
</dbReference>
<evidence type="ECO:0000256" key="2">
    <source>
        <dbReference type="ARBA" id="ARBA00022833"/>
    </source>
</evidence>
<name>A0A8D8LXG9_9HEMI</name>
<dbReference type="EMBL" id="HBUF01041144">
    <property type="protein sequence ID" value="CAG6618169.1"/>
    <property type="molecule type" value="Transcribed_RNA"/>
</dbReference>
<evidence type="ECO:0000256" key="1">
    <source>
        <dbReference type="ARBA" id="ARBA00022723"/>
    </source>
</evidence>
<accession>A0A8D8LXG9</accession>
<reference evidence="7" key="1">
    <citation type="submission" date="2021-05" db="EMBL/GenBank/DDBJ databases">
        <authorList>
            <person name="Alioto T."/>
            <person name="Alioto T."/>
            <person name="Gomez Garrido J."/>
        </authorList>
    </citation>
    <scope>NUCLEOTIDE SEQUENCE</scope>
</reference>
<dbReference type="SMART" id="SM00109">
    <property type="entry name" value="C1"/>
    <property type="match status" value="1"/>
</dbReference>
<dbReference type="PANTHER" id="PTHR46199:SF3">
    <property type="entry name" value="RAC GTPASE-ACTIVATING PROTEIN 1"/>
    <property type="match status" value="1"/>
</dbReference>
<feature type="domain" description="Phorbol-ester/DAG-type" evidence="5">
    <location>
        <begin position="237"/>
        <end position="286"/>
    </location>
</feature>
<dbReference type="SUPFAM" id="SSF48350">
    <property type="entry name" value="GTPase activation domain, GAP"/>
    <property type="match status" value="1"/>
</dbReference>
<protein>
    <submittedName>
        <fullName evidence="7">Rac GTPase-activating protein 1</fullName>
    </submittedName>
</protein>
<feature type="coiled-coil region" evidence="3">
    <location>
        <begin position="38"/>
        <end position="110"/>
    </location>
</feature>
<dbReference type="GO" id="GO:0000281">
    <property type="term" value="P:mitotic cytokinesis"/>
    <property type="evidence" value="ECO:0007669"/>
    <property type="project" value="TreeGrafter"/>
</dbReference>
<feature type="region of interest" description="Disordered" evidence="4">
    <location>
        <begin position="169"/>
        <end position="191"/>
    </location>
</feature>
<dbReference type="GO" id="GO:0051256">
    <property type="term" value="P:mitotic spindle midzone assembly"/>
    <property type="evidence" value="ECO:0007669"/>
    <property type="project" value="TreeGrafter"/>
</dbReference>
<keyword evidence="2" id="KW-0862">Zinc</keyword>
<organism evidence="7">
    <name type="scientific">Cacopsylla melanoneura</name>
    <dbReference type="NCBI Taxonomy" id="428564"/>
    <lineage>
        <taxon>Eukaryota</taxon>
        <taxon>Metazoa</taxon>
        <taxon>Ecdysozoa</taxon>
        <taxon>Arthropoda</taxon>
        <taxon>Hexapoda</taxon>
        <taxon>Insecta</taxon>
        <taxon>Pterygota</taxon>
        <taxon>Neoptera</taxon>
        <taxon>Paraneoptera</taxon>
        <taxon>Hemiptera</taxon>
        <taxon>Sternorrhyncha</taxon>
        <taxon>Psylloidea</taxon>
        <taxon>Psyllidae</taxon>
        <taxon>Psyllinae</taxon>
        <taxon>Cacopsylla</taxon>
    </lineage>
</organism>
<dbReference type="InterPro" id="IPR008936">
    <property type="entry name" value="Rho_GTPase_activation_prot"/>
</dbReference>
<dbReference type="PROSITE" id="PS50081">
    <property type="entry name" value="ZF_DAG_PE_2"/>
    <property type="match status" value="1"/>
</dbReference>
<dbReference type="InterPro" id="IPR002219">
    <property type="entry name" value="PKC_DAG/PE"/>
</dbReference>
<dbReference type="GO" id="GO:0051233">
    <property type="term" value="C:spindle midzone"/>
    <property type="evidence" value="ECO:0007669"/>
    <property type="project" value="TreeGrafter"/>
</dbReference>
<evidence type="ECO:0000313" key="7">
    <source>
        <dbReference type="EMBL" id="CAG6618169.1"/>
    </source>
</evidence>
<dbReference type="AlphaFoldDB" id="A0A8D8LXG9"/>
<dbReference type="SUPFAM" id="SSF57889">
    <property type="entry name" value="Cysteine-rich domain"/>
    <property type="match status" value="1"/>
</dbReference>
<evidence type="ECO:0000259" key="5">
    <source>
        <dbReference type="PROSITE" id="PS50081"/>
    </source>
</evidence>
<dbReference type="GO" id="GO:0097149">
    <property type="term" value="C:centralspindlin complex"/>
    <property type="evidence" value="ECO:0007669"/>
    <property type="project" value="TreeGrafter"/>
</dbReference>
<dbReference type="GO" id="GO:0007266">
    <property type="term" value="P:Rho protein signal transduction"/>
    <property type="evidence" value="ECO:0007669"/>
    <property type="project" value="TreeGrafter"/>
</dbReference>
<dbReference type="PROSITE" id="PS50238">
    <property type="entry name" value="RHOGAP"/>
    <property type="match status" value="1"/>
</dbReference>
<dbReference type="InterPro" id="IPR000198">
    <property type="entry name" value="RhoGAP_dom"/>
</dbReference>
<dbReference type="PANTHER" id="PTHR46199">
    <property type="entry name" value="RAC GTPASE-ACTIVATING PROTEIN 1"/>
    <property type="match status" value="1"/>
</dbReference>
<dbReference type="SMART" id="SM00324">
    <property type="entry name" value="RhoGAP"/>
    <property type="match status" value="1"/>
</dbReference>
<dbReference type="GO" id="GO:0005096">
    <property type="term" value="F:GTPase activator activity"/>
    <property type="evidence" value="ECO:0007669"/>
    <property type="project" value="TreeGrafter"/>
</dbReference>
<dbReference type="Gene3D" id="1.10.555.10">
    <property type="entry name" value="Rho GTPase activation protein"/>
    <property type="match status" value="1"/>
</dbReference>
<dbReference type="GO" id="GO:0030496">
    <property type="term" value="C:midbody"/>
    <property type="evidence" value="ECO:0007669"/>
    <property type="project" value="TreeGrafter"/>
</dbReference>
<feature type="region of interest" description="Disordered" evidence="4">
    <location>
        <begin position="202"/>
        <end position="221"/>
    </location>
</feature>
<sequence>MTSKMGYVHTFDDLMGRVNFMIKHSSCTEEFIAYVKYVESTLTENKTTRERLEELELKLLQSQQECETKDKQLSCLKFQVNQSKLEKATVEKERNELRKKLKQVTELLLDDTRNSIVEETKARISRITSNIDLNTPIVYHTNQSIFSELSFSSENTDYISDELLSESSFHNRKRKQGSATKDKNSPMRKPILKSRRVDLLSSASSEEEFHSLGETPGRRGKTTQRVYFSTDSINKRPHTWGKYKCVIPHKCQVCTKLMSFPSDTSKCETCKVIAHAACHARVLLPCVPAPQTPTHLKKTISGNISAYTPFLPPMIPGLVIHCINVVENTGLSQEHIYKYEGHPEQIKELLKELTSDKKFKLDSLLQKASIHSICSALKEFLLCLDEKLVPSSTWRWFAESLEEEDERDMQSHLYAGIAELPQPNRDTLAYIMLHLKRVAESPTTKMTKQSLSEVFGPITIGTDNSENISTSVKAVKVFENLLNIAADYWSQYIVMPSSNSGPATPTMQNLRNTPTSDMALVQTINRRGVNTPYRAGVNTPYRTITRSEQKKRIFTKPIFQ</sequence>
<evidence type="ECO:0000259" key="6">
    <source>
        <dbReference type="PROSITE" id="PS50238"/>
    </source>
</evidence>
<evidence type="ECO:0000256" key="3">
    <source>
        <dbReference type="SAM" id="Coils"/>
    </source>
</evidence>
<dbReference type="GO" id="GO:0005634">
    <property type="term" value="C:nucleus"/>
    <property type="evidence" value="ECO:0007669"/>
    <property type="project" value="TreeGrafter"/>
</dbReference>
<dbReference type="InterPro" id="IPR046349">
    <property type="entry name" value="C1-like_sf"/>
</dbReference>
<feature type="domain" description="Rho-GAP" evidence="6">
    <location>
        <begin position="302"/>
        <end position="489"/>
    </location>
</feature>
<keyword evidence="3" id="KW-0175">Coiled coil</keyword>
<dbReference type="CDD" id="cd20821">
    <property type="entry name" value="C1_MgcRacGAP"/>
    <property type="match status" value="1"/>
</dbReference>
<keyword evidence="1" id="KW-0479">Metal-binding</keyword>
<evidence type="ECO:0000256" key="4">
    <source>
        <dbReference type="SAM" id="MobiDB-lite"/>
    </source>
</evidence>